<dbReference type="Pfam" id="PF07267">
    <property type="entry name" value="Nucleo_P87"/>
    <property type="match status" value="1"/>
</dbReference>
<sequence length="628" mass="73049">MDDNNNSILIAKLAGYILTQDVTAVDQIMHTPEKSLNQKLDTLLEMIQETPLRGDVNDNNDLISFNSDLLVQNYKVRYNTYTTALAFLQNTPQLNIDQQLLDKMQSLVQHYKTYITTTTVDKFVVDDLLNQIETTYGEIRNSKLNRFMKKLKTPARTDAVASTSFNSPSTVEPIASTSFQSPNYTNATNNATNFTNTFTEPMKQLYTLINKYKINPELINNIKNAEIKTIVTDMVNDAELSFDTIQMHRKTFNTLENEDTDLKLLFDLYKNQNAITFITNDEEEYQTDVESEDESIIAEGPFIANEQDIDNLTIDKLVDYIRKNNNNLQTNISTQQSIGDMRIFAKSLWRQKNLPKHTHKRGKRTFDEETVPNLQQPPNRQKSSSNEKRKRRISRKLSSEDEQNKDDDEDLIRRREEDKNFLHLKALELSKYAGVNERKEKIVQVTKAMQEMYDYCNCRSTINGPPTAVAFEKLLKHLNMYNLNHVDMNVNFYELLYPLTLYNDESSRIISYIFASANYFYNCAKNYEILRVEFNKYGPFAQIDSMVMFVIKFNFLCDLRTFFGQLDNIPTLAYPKPAIHNVLIMRDKIVKLAYNALQYNMVAKSEIRNDPKHLQRIIMLMNADFNII</sequence>
<organismHost>
    <name type="scientific">Lepidoptera</name>
    <name type="common">moths &amp; butterflies</name>
    <dbReference type="NCBI Taxonomy" id="7088"/>
</organismHost>
<gene>
    <name evidence="2" type="primary">p87</name>
</gene>
<name>Q91GG2_NPVEP</name>
<feature type="compositionally biased region" description="Polar residues" evidence="1">
    <location>
        <begin position="372"/>
        <end position="384"/>
    </location>
</feature>
<evidence type="ECO:0000313" key="2">
    <source>
        <dbReference type="EMBL" id="AAK85655.1"/>
    </source>
</evidence>
<dbReference type="KEGG" id="vg:921828"/>
<dbReference type="GO" id="GO:0019028">
    <property type="term" value="C:viral capsid"/>
    <property type="evidence" value="ECO:0007669"/>
    <property type="project" value="InterPro"/>
</dbReference>
<keyword evidence="3" id="KW-1185">Reference proteome</keyword>
<dbReference type="OrthoDB" id="1682at10239"/>
<dbReference type="PIRSF" id="PIRSF003639">
    <property type="entry name" value="Nucleo_P87"/>
    <property type="match status" value="1"/>
</dbReference>
<reference evidence="2 3" key="1">
    <citation type="journal article" date="2002" name="J. Gen. Virol.">
        <title>Whole genome analysis of the Epiphyas postvittana nucleopolyhedrovirus.</title>
        <authorList>
            <person name="Hyink O."/>
            <person name="Dellow R.A."/>
            <person name="Olsen M.J."/>
            <person name="Caradoc-Davies K.M.B."/>
            <person name="Drake K."/>
            <person name="Herniou E.A."/>
            <person name="Cory J.S."/>
            <person name="O'Reilly D.R."/>
            <person name="Ward V.K."/>
        </authorList>
    </citation>
    <scope>NUCLEOTIDE SEQUENCE [LARGE SCALE GENOMIC DNA]</scope>
</reference>
<dbReference type="Proteomes" id="UP000203221">
    <property type="component" value="Segment"/>
</dbReference>
<dbReference type="GeneID" id="921828"/>
<dbReference type="RefSeq" id="NP_203260.1">
    <property type="nucleotide sequence ID" value="NC_003083.1"/>
</dbReference>
<evidence type="ECO:0000256" key="1">
    <source>
        <dbReference type="SAM" id="MobiDB-lite"/>
    </source>
</evidence>
<protein>
    <submittedName>
        <fullName evidence="2">p87</fullName>
    </submittedName>
</protein>
<feature type="compositionally biased region" description="Acidic residues" evidence="1">
    <location>
        <begin position="400"/>
        <end position="410"/>
    </location>
</feature>
<evidence type="ECO:0000313" key="3">
    <source>
        <dbReference type="Proteomes" id="UP000203221"/>
    </source>
</evidence>
<feature type="compositionally biased region" description="Basic residues" evidence="1">
    <location>
        <begin position="354"/>
        <end position="363"/>
    </location>
</feature>
<accession>Q91GG2</accession>
<organism evidence="2 3">
    <name type="scientific">Epiphyas postvittana nucleopolyhedrovirus</name>
    <name type="common">EppoMNPV</name>
    <dbReference type="NCBI Taxonomy" id="70600"/>
    <lineage>
        <taxon>Viruses</taxon>
        <taxon>Viruses incertae sedis</taxon>
        <taxon>Naldaviricetes</taxon>
        <taxon>Lefavirales</taxon>
        <taxon>Baculoviridae</taxon>
        <taxon>Alphabaculovirus</taxon>
        <taxon>Alphabaculovirus eppostvittanae</taxon>
    </lineage>
</organism>
<dbReference type="InterPro" id="IPR009893">
    <property type="entry name" value="Nucleo_P80/P87"/>
</dbReference>
<dbReference type="EMBL" id="AY043265">
    <property type="protein sequence ID" value="AAK85655.1"/>
    <property type="molecule type" value="Genomic_DNA"/>
</dbReference>
<feature type="region of interest" description="Disordered" evidence="1">
    <location>
        <begin position="354"/>
        <end position="411"/>
    </location>
</feature>
<proteinExistence type="predicted"/>